<feature type="region of interest" description="Disordered" evidence="1">
    <location>
        <begin position="222"/>
        <end position="262"/>
    </location>
</feature>
<proteinExistence type="predicted"/>
<evidence type="ECO:0000313" key="3">
    <source>
        <dbReference type="Proteomes" id="UP000241890"/>
    </source>
</evidence>
<gene>
    <name evidence="2" type="ORF">FCC1311_017502</name>
</gene>
<sequence length="367" mass="39160">MRGGIDIDGEAGADSDAADGFEAGGAGRLQLAADALTRVPTKAEPVQPLPPQPVQPHSPAQPSAAQRSAAQRSSISISISIFSSSSTVATRDASSINKNTMRDDEDLPLTPPALRRLRSAEPPTTASLSSTHPPSYTASPGSFDDGIASQRRTPRLDAFVRDATAMHRTSAMANLAEVDDMDDMEDDETGGPHEDDGYIAAQFTPAQVPSTAGDGLIPVARRDSTQSRASSIGAGELADDEDAGDSFEQDLQPVPVANPRGQGELRSALRGETPAVPRVQLVRPVKPRLTHARRTNANSLRAADARSRRKGPSGRQHRTRTSHRDRQQQQQQNTWDLIPLDPSPVPASVIAAEESLRRKWNAATLMC</sequence>
<feature type="compositionally biased region" description="Acidic residues" evidence="1">
    <location>
        <begin position="237"/>
        <end position="248"/>
    </location>
</feature>
<dbReference type="Proteomes" id="UP000241890">
    <property type="component" value="Unassembled WGS sequence"/>
</dbReference>
<feature type="compositionally biased region" description="Polar residues" evidence="1">
    <location>
        <begin position="122"/>
        <end position="140"/>
    </location>
</feature>
<feature type="region of interest" description="Disordered" evidence="1">
    <location>
        <begin position="88"/>
        <end position="148"/>
    </location>
</feature>
<evidence type="ECO:0000313" key="2">
    <source>
        <dbReference type="EMBL" id="GBG25531.1"/>
    </source>
</evidence>
<name>A0A2R5GBN2_9STRA</name>
<protein>
    <submittedName>
        <fullName evidence="2">Uncharacterized protein</fullName>
    </submittedName>
</protein>
<feature type="compositionally biased region" description="Polar residues" evidence="1">
    <location>
        <begin position="88"/>
        <end position="99"/>
    </location>
</feature>
<keyword evidence="3" id="KW-1185">Reference proteome</keyword>
<comment type="caution">
    <text evidence="2">The sequence shown here is derived from an EMBL/GenBank/DDBJ whole genome shotgun (WGS) entry which is preliminary data.</text>
</comment>
<evidence type="ECO:0000256" key="1">
    <source>
        <dbReference type="SAM" id="MobiDB-lite"/>
    </source>
</evidence>
<feature type="compositionally biased region" description="Acidic residues" evidence="1">
    <location>
        <begin position="7"/>
        <end position="19"/>
    </location>
</feature>
<organism evidence="2 3">
    <name type="scientific">Hondaea fermentalgiana</name>
    <dbReference type="NCBI Taxonomy" id="2315210"/>
    <lineage>
        <taxon>Eukaryota</taxon>
        <taxon>Sar</taxon>
        <taxon>Stramenopiles</taxon>
        <taxon>Bigyra</taxon>
        <taxon>Labyrinthulomycetes</taxon>
        <taxon>Thraustochytrida</taxon>
        <taxon>Thraustochytriidae</taxon>
        <taxon>Hondaea</taxon>
    </lineage>
</organism>
<feature type="region of interest" description="Disordered" evidence="1">
    <location>
        <begin position="283"/>
        <end position="342"/>
    </location>
</feature>
<feature type="compositionally biased region" description="Basic residues" evidence="1">
    <location>
        <begin position="285"/>
        <end position="294"/>
    </location>
</feature>
<dbReference type="EMBL" id="BEYU01000013">
    <property type="protein sequence ID" value="GBG25531.1"/>
    <property type="molecule type" value="Genomic_DNA"/>
</dbReference>
<feature type="region of interest" description="Disordered" evidence="1">
    <location>
        <begin position="1"/>
        <end position="22"/>
    </location>
</feature>
<feature type="compositionally biased region" description="Pro residues" evidence="1">
    <location>
        <begin position="47"/>
        <end position="56"/>
    </location>
</feature>
<dbReference type="InParanoid" id="A0A2R5GBN2"/>
<reference evidence="2 3" key="1">
    <citation type="submission" date="2017-12" db="EMBL/GenBank/DDBJ databases">
        <title>Sequencing, de novo assembly and annotation of complete genome of a new Thraustochytrid species, strain FCC1311.</title>
        <authorList>
            <person name="Sedici K."/>
            <person name="Godart F."/>
            <person name="Aiese Cigliano R."/>
            <person name="Sanseverino W."/>
            <person name="Barakat M."/>
            <person name="Ortet P."/>
            <person name="Marechal E."/>
            <person name="Cagnac O."/>
            <person name="Amato A."/>
        </authorList>
    </citation>
    <scope>NUCLEOTIDE SEQUENCE [LARGE SCALE GENOMIC DNA]</scope>
</reference>
<feature type="compositionally biased region" description="Basic residues" evidence="1">
    <location>
        <begin position="307"/>
        <end position="321"/>
    </location>
</feature>
<dbReference type="AlphaFoldDB" id="A0A2R5GBN2"/>
<feature type="compositionally biased region" description="Low complexity" evidence="1">
    <location>
        <begin position="57"/>
        <end position="71"/>
    </location>
</feature>
<accession>A0A2R5GBN2</accession>
<feature type="region of interest" description="Disordered" evidence="1">
    <location>
        <begin position="35"/>
        <end position="71"/>
    </location>
</feature>